<sequence length="234" mass="24975">MNPINQVIERIIQMLRRVQQIIDRITAIVNAMLKIVPAVMSYIIDRVKEGWNQMLAKLAEFWDWFTDKLSYVGDPFKLNGAADGWKQMGTRVSRINDTIQDFNLAVDDEWTGRAADQYKQILEPQRRANTSILSDYAENVAGAMTGMANAIIAFWVAIVAAIIALLSALAGAATAAGTIIGLPAAPVLIVLGIVAFLVAAGGGVAILYVAAGSAKSTIASTGAGISTWPKLAAT</sequence>
<proteinExistence type="predicted"/>
<feature type="transmembrane region" description="Helical" evidence="1">
    <location>
        <begin position="187"/>
        <end position="211"/>
    </location>
</feature>
<keyword evidence="1" id="KW-1133">Transmembrane helix</keyword>
<comment type="caution">
    <text evidence="2">The sequence shown here is derived from an EMBL/GenBank/DDBJ whole genome shotgun (WGS) entry which is preliminary data.</text>
</comment>
<dbReference type="AlphaFoldDB" id="A0A852YA35"/>
<keyword evidence="3" id="KW-1185">Reference proteome</keyword>
<protein>
    <submittedName>
        <fullName evidence="2">Uncharacterized protein</fullName>
    </submittedName>
</protein>
<keyword evidence="1" id="KW-0812">Transmembrane</keyword>
<evidence type="ECO:0000256" key="1">
    <source>
        <dbReference type="SAM" id="Phobius"/>
    </source>
</evidence>
<evidence type="ECO:0000313" key="3">
    <source>
        <dbReference type="Proteomes" id="UP000553888"/>
    </source>
</evidence>
<reference evidence="2 3" key="1">
    <citation type="submission" date="2020-07" db="EMBL/GenBank/DDBJ databases">
        <title>Sequencing the genomes of 1000 actinobacteria strains.</title>
        <authorList>
            <person name="Klenk H.-P."/>
        </authorList>
    </citation>
    <scope>NUCLEOTIDE SEQUENCE [LARGE SCALE GENOMIC DNA]</scope>
    <source>
        <strain evidence="2 3">DSM 23141</strain>
    </source>
</reference>
<dbReference type="RefSeq" id="WP_179567452.1">
    <property type="nucleotide sequence ID" value="NZ_JACBZY010000001.1"/>
</dbReference>
<dbReference type="Proteomes" id="UP000553888">
    <property type="component" value="Unassembled WGS sequence"/>
</dbReference>
<evidence type="ECO:0000313" key="2">
    <source>
        <dbReference type="EMBL" id="NYG99323.1"/>
    </source>
</evidence>
<name>A0A852YA35_9MICO</name>
<gene>
    <name evidence="2" type="ORF">BJ979_001949</name>
</gene>
<organism evidence="2 3">
    <name type="scientific">Schumannella luteola</name>
    <dbReference type="NCBI Taxonomy" id="472059"/>
    <lineage>
        <taxon>Bacteria</taxon>
        <taxon>Bacillati</taxon>
        <taxon>Actinomycetota</taxon>
        <taxon>Actinomycetes</taxon>
        <taxon>Micrococcales</taxon>
        <taxon>Microbacteriaceae</taxon>
        <taxon>Schumannella</taxon>
    </lineage>
</organism>
<keyword evidence="1" id="KW-0472">Membrane</keyword>
<dbReference type="EMBL" id="JACBZY010000001">
    <property type="protein sequence ID" value="NYG99323.1"/>
    <property type="molecule type" value="Genomic_DNA"/>
</dbReference>
<feature type="transmembrane region" description="Helical" evidence="1">
    <location>
        <begin position="152"/>
        <end position="175"/>
    </location>
</feature>
<accession>A0A852YA35</accession>